<dbReference type="PANTHER" id="PTHR30590:SF2">
    <property type="entry name" value="INNER MEMBRANE PROTEIN"/>
    <property type="match status" value="1"/>
</dbReference>
<feature type="domain" description="DUF418" evidence="2">
    <location>
        <begin position="235"/>
        <end position="379"/>
    </location>
</feature>
<evidence type="ECO:0000256" key="1">
    <source>
        <dbReference type="SAM" id="Phobius"/>
    </source>
</evidence>
<protein>
    <submittedName>
        <fullName evidence="3">DUF418 domain-containing protein</fullName>
    </submittedName>
</protein>
<dbReference type="InterPro" id="IPR007349">
    <property type="entry name" value="DUF418"/>
</dbReference>
<feature type="transmembrane region" description="Helical" evidence="1">
    <location>
        <begin position="339"/>
        <end position="360"/>
    </location>
</feature>
<feature type="transmembrane region" description="Helical" evidence="1">
    <location>
        <begin position="244"/>
        <end position="262"/>
    </location>
</feature>
<organism evidence="3 4">
    <name type="scientific">Staphylococcus succinus</name>
    <dbReference type="NCBI Taxonomy" id="61015"/>
    <lineage>
        <taxon>Bacteria</taxon>
        <taxon>Bacillati</taxon>
        <taxon>Bacillota</taxon>
        <taxon>Bacilli</taxon>
        <taxon>Bacillales</taxon>
        <taxon>Staphylococcaceae</taxon>
        <taxon>Staphylococcus</taxon>
    </lineage>
</organism>
<feature type="transmembrane region" description="Helical" evidence="1">
    <location>
        <begin position="12"/>
        <end position="33"/>
    </location>
</feature>
<evidence type="ECO:0000313" key="4">
    <source>
        <dbReference type="Proteomes" id="UP000241960"/>
    </source>
</evidence>
<accession>A0A9Q6HR53</accession>
<dbReference type="Proteomes" id="UP000241960">
    <property type="component" value="Unassembled WGS sequence"/>
</dbReference>
<evidence type="ECO:0000259" key="2">
    <source>
        <dbReference type="Pfam" id="PF04235"/>
    </source>
</evidence>
<evidence type="ECO:0000313" key="3">
    <source>
        <dbReference type="EMBL" id="PTI77347.1"/>
    </source>
</evidence>
<dbReference type="RefSeq" id="WP_107544762.1">
    <property type="nucleotide sequence ID" value="NZ_JAMWUX010000001.1"/>
</dbReference>
<dbReference type="EMBL" id="PZFQ01000003">
    <property type="protein sequence ID" value="PTI77347.1"/>
    <property type="molecule type" value="Genomic_DNA"/>
</dbReference>
<feature type="transmembrane region" description="Helical" evidence="1">
    <location>
        <begin position="268"/>
        <end position="290"/>
    </location>
</feature>
<feature type="transmembrane region" description="Helical" evidence="1">
    <location>
        <begin position="141"/>
        <end position="161"/>
    </location>
</feature>
<reference evidence="3 4" key="1">
    <citation type="journal article" date="2016" name="Front. Microbiol.">
        <title>Comprehensive Phylogenetic Analysis of Bovine Non-aureus Staphylococci Species Based on Whole-Genome Sequencing.</title>
        <authorList>
            <person name="Naushad S."/>
            <person name="Barkema H.W."/>
            <person name="Luby C."/>
            <person name="Condas L.A."/>
            <person name="Nobrega D.B."/>
            <person name="Carson D.A."/>
            <person name="De Buck J."/>
        </authorList>
    </citation>
    <scope>NUCLEOTIDE SEQUENCE [LARGE SCALE GENOMIC DNA]</scope>
    <source>
        <strain evidence="3 4">SNUC 1231</strain>
    </source>
</reference>
<keyword evidence="1" id="KW-0812">Transmembrane</keyword>
<keyword evidence="1" id="KW-0472">Membrane</keyword>
<dbReference type="Pfam" id="PF04235">
    <property type="entry name" value="DUF418"/>
    <property type="match status" value="1"/>
</dbReference>
<dbReference type="AlphaFoldDB" id="A0A9Q6HR53"/>
<comment type="caution">
    <text evidence="3">The sequence shown here is derived from an EMBL/GenBank/DDBJ whole genome shotgun (WGS) entry which is preliminary data.</text>
</comment>
<keyword evidence="1" id="KW-1133">Transmembrane helix</keyword>
<proteinExistence type="predicted"/>
<gene>
    <name evidence="3" type="ORF">BU058_01250</name>
</gene>
<sequence length="379" mass="43331">MPSQKRLFELDALRGLSLFGIVLMNILVFSMPYEEAYLPDIVHGINEGLLRTVTLVVISSFYPIFSFLFGYGLAIMYENIQYRGLRYYPIIYRRLACLLVIGLIHGCFIFSGDILFGYAFTGMFAVLLIKKKTKTLIKTATVLFVLKIILIVIPFSVFAWSTGRHDTNNFSGMSLGELIDVKQNGNYFDLLKINVNETVMSVLDVMTTSAYLEFLPYILCGIIAQKLNLITVLRNKTYQKRATFWGMLCIVIGYALKVPFAIDYSNNAFQYISAMVGGPIVAAGYILIFLRLCQVSKVRKVVHLFEYPGKLSLTVYLSQSIIFTLIYMGLGLYNKLELYQSYLIVLIVYSLQVCASYYYLKKFKQGPVEWAWRKITYLK</sequence>
<feature type="transmembrane region" description="Helical" evidence="1">
    <location>
        <begin position="110"/>
        <end position="129"/>
    </location>
</feature>
<dbReference type="InterPro" id="IPR052529">
    <property type="entry name" value="Bact_Transport_Assoc"/>
</dbReference>
<feature type="transmembrane region" description="Helical" evidence="1">
    <location>
        <begin position="311"/>
        <end position="333"/>
    </location>
</feature>
<dbReference type="PANTHER" id="PTHR30590">
    <property type="entry name" value="INNER MEMBRANE PROTEIN"/>
    <property type="match status" value="1"/>
</dbReference>
<feature type="transmembrane region" description="Helical" evidence="1">
    <location>
        <begin position="53"/>
        <end position="75"/>
    </location>
</feature>
<name>A0A9Q6HR53_9STAP</name>